<proteinExistence type="predicted"/>
<keyword evidence="2" id="KW-1185">Reference proteome</keyword>
<dbReference type="AlphaFoldDB" id="A0A512C210"/>
<evidence type="ECO:0000313" key="1">
    <source>
        <dbReference type="EMBL" id="GEO18067.1"/>
    </source>
</evidence>
<organism evidence="1 2">
    <name type="scientific">Microvirga aerophila</name>
    <dbReference type="NCBI Taxonomy" id="670291"/>
    <lineage>
        <taxon>Bacteria</taxon>
        <taxon>Pseudomonadati</taxon>
        <taxon>Pseudomonadota</taxon>
        <taxon>Alphaproteobacteria</taxon>
        <taxon>Hyphomicrobiales</taxon>
        <taxon>Methylobacteriaceae</taxon>
        <taxon>Microvirga</taxon>
    </lineage>
</organism>
<evidence type="ECO:0000313" key="2">
    <source>
        <dbReference type="Proteomes" id="UP000321085"/>
    </source>
</evidence>
<dbReference type="Proteomes" id="UP000321085">
    <property type="component" value="Unassembled WGS sequence"/>
</dbReference>
<reference evidence="1 2" key="1">
    <citation type="submission" date="2019-07" db="EMBL/GenBank/DDBJ databases">
        <title>Whole genome shotgun sequence of Microvirga aerophila NBRC 106136.</title>
        <authorList>
            <person name="Hosoyama A."/>
            <person name="Uohara A."/>
            <person name="Ohji S."/>
            <person name="Ichikawa N."/>
        </authorList>
    </citation>
    <scope>NUCLEOTIDE SEQUENCE [LARGE SCALE GENOMIC DNA]</scope>
    <source>
        <strain evidence="1 2">NBRC 106136</strain>
    </source>
</reference>
<protein>
    <submittedName>
        <fullName evidence="1">Uncharacterized protein</fullName>
    </submittedName>
</protein>
<dbReference type="RefSeq" id="WP_147022832.1">
    <property type="nucleotide sequence ID" value="NZ_BJYU01000149.1"/>
</dbReference>
<dbReference type="EMBL" id="BJYU01000149">
    <property type="protein sequence ID" value="GEO18067.1"/>
    <property type="molecule type" value="Genomic_DNA"/>
</dbReference>
<name>A0A512C210_9HYPH</name>
<sequence length="235" mass="26136">MPDFDPPLPLRAIANSIVSMGMAKKGDKYGFYCLLGLLKSGQIQAVASFVDIANVPLRIPQAYWTMLGPDALNPLIKNSRKGWYETYKIRLKDLTIEAYRSASARNDAERSQEQLVAELMKQANKTSCVEVLQSEWQRFAGARERAASDDEETRGPGRPEKNWEAVYKELAAVLWLAIDRTNPKLVNRRSLPAELAASLQAMGIDEVPAISTIENGMAAVRTRVGQLRKASANRE</sequence>
<accession>A0A512C210</accession>
<gene>
    <name evidence="1" type="ORF">MAE02_57630</name>
</gene>
<comment type="caution">
    <text evidence="1">The sequence shown here is derived from an EMBL/GenBank/DDBJ whole genome shotgun (WGS) entry which is preliminary data.</text>
</comment>